<evidence type="ECO:0000313" key="2">
    <source>
        <dbReference type="EMBL" id="CAI0464340.1"/>
    </source>
</evidence>
<feature type="non-terminal residue" evidence="2">
    <location>
        <position position="1"/>
    </location>
</feature>
<name>A0AAV0P151_9ROSI</name>
<sequence>DTPCYKQSYHIQHKSTNSHFHPSSKEEEARKECYPKQLPYLTKNPGSSSVYD</sequence>
<dbReference type="Proteomes" id="UP001154282">
    <property type="component" value="Unassembled WGS sequence"/>
</dbReference>
<feature type="region of interest" description="Disordered" evidence="1">
    <location>
        <begin position="1"/>
        <end position="52"/>
    </location>
</feature>
<organism evidence="2 3">
    <name type="scientific">Linum tenue</name>
    <dbReference type="NCBI Taxonomy" id="586396"/>
    <lineage>
        <taxon>Eukaryota</taxon>
        <taxon>Viridiplantae</taxon>
        <taxon>Streptophyta</taxon>
        <taxon>Embryophyta</taxon>
        <taxon>Tracheophyta</taxon>
        <taxon>Spermatophyta</taxon>
        <taxon>Magnoliopsida</taxon>
        <taxon>eudicotyledons</taxon>
        <taxon>Gunneridae</taxon>
        <taxon>Pentapetalae</taxon>
        <taxon>rosids</taxon>
        <taxon>fabids</taxon>
        <taxon>Malpighiales</taxon>
        <taxon>Linaceae</taxon>
        <taxon>Linum</taxon>
    </lineage>
</organism>
<evidence type="ECO:0000313" key="3">
    <source>
        <dbReference type="Proteomes" id="UP001154282"/>
    </source>
</evidence>
<proteinExistence type="predicted"/>
<keyword evidence="3" id="KW-1185">Reference proteome</keyword>
<dbReference type="AlphaFoldDB" id="A0AAV0P151"/>
<dbReference type="EMBL" id="CAMGYJ010000008">
    <property type="protein sequence ID" value="CAI0464340.1"/>
    <property type="molecule type" value="Genomic_DNA"/>
</dbReference>
<gene>
    <name evidence="2" type="ORF">LITE_LOCUS36148</name>
</gene>
<evidence type="ECO:0000256" key="1">
    <source>
        <dbReference type="SAM" id="MobiDB-lite"/>
    </source>
</evidence>
<feature type="compositionally biased region" description="Basic and acidic residues" evidence="1">
    <location>
        <begin position="23"/>
        <end position="34"/>
    </location>
</feature>
<reference evidence="2" key="1">
    <citation type="submission" date="2022-08" db="EMBL/GenBank/DDBJ databases">
        <authorList>
            <person name="Gutierrez-Valencia J."/>
        </authorList>
    </citation>
    <scope>NUCLEOTIDE SEQUENCE</scope>
</reference>
<comment type="caution">
    <text evidence="2">The sequence shown here is derived from an EMBL/GenBank/DDBJ whole genome shotgun (WGS) entry which is preliminary data.</text>
</comment>
<accession>A0AAV0P151</accession>
<protein>
    <submittedName>
        <fullName evidence="2">Uncharacterized protein</fullName>
    </submittedName>
</protein>